<dbReference type="EMBL" id="BDGG01000006">
    <property type="protein sequence ID" value="GAV00312.1"/>
    <property type="molecule type" value="Genomic_DNA"/>
</dbReference>
<dbReference type="Proteomes" id="UP000186922">
    <property type="component" value="Unassembled WGS sequence"/>
</dbReference>
<feature type="compositionally biased region" description="Low complexity" evidence="1">
    <location>
        <begin position="13"/>
        <end position="23"/>
    </location>
</feature>
<evidence type="ECO:0000313" key="2">
    <source>
        <dbReference type="EMBL" id="GAV00312.1"/>
    </source>
</evidence>
<evidence type="ECO:0000256" key="1">
    <source>
        <dbReference type="SAM" id="MobiDB-lite"/>
    </source>
</evidence>
<proteinExistence type="predicted"/>
<evidence type="ECO:0000313" key="3">
    <source>
        <dbReference type="Proteomes" id="UP000186922"/>
    </source>
</evidence>
<accession>A0A1D1VFC0</accession>
<name>A0A1D1VFC0_RAMVA</name>
<keyword evidence="3" id="KW-1185">Reference proteome</keyword>
<dbReference type="AlphaFoldDB" id="A0A1D1VFC0"/>
<sequence length="140" mass="15478">MEESARNSRNPITGLRGPPTGLTGRAIEECELGENNATALQTSVCSSDPWPLHSSPTIQNTTKSLILRTIVVSELHDVTPIINSEPLKSLQMKNIQLVDSVGWELSINAFQWRIFTGSILYKSSIKVLRLESINMRSLTS</sequence>
<reference evidence="2 3" key="1">
    <citation type="journal article" date="2016" name="Nat. Commun.">
        <title>Extremotolerant tardigrade genome and improved radiotolerance of human cultured cells by tardigrade-unique protein.</title>
        <authorList>
            <person name="Hashimoto T."/>
            <person name="Horikawa D.D."/>
            <person name="Saito Y."/>
            <person name="Kuwahara H."/>
            <person name="Kozuka-Hata H."/>
            <person name="Shin-I T."/>
            <person name="Minakuchi Y."/>
            <person name="Ohishi K."/>
            <person name="Motoyama A."/>
            <person name="Aizu T."/>
            <person name="Enomoto A."/>
            <person name="Kondo K."/>
            <person name="Tanaka S."/>
            <person name="Hara Y."/>
            <person name="Koshikawa S."/>
            <person name="Sagara H."/>
            <person name="Miura T."/>
            <person name="Yokobori S."/>
            <person name="Miyagawa K."/>
            <person name="Suzuki Y."/>
            <person name="Kubo T."/>
            <person name="Oyama M."/>
            <person name="Kohara Y."/>
            <person name="Fujiyama A."/>
            <person name="Arakawa K."/>
            <person name="Katayama T."/>
            <person name="Toyoda A."/>
            <person name="Kunieda T."/>
        </authorList>
    </citation>
    <scope>NUCLEOTIDE SEQUENCE [LARGE SCALE GENOMIC DNA]</scope>
    <source>
        <strain evidence="2 3">YOKOZUNA-1</strain>
    </source>
</reference>
<organism evidence="2 3">
    <name type="scientific">Ramazzottius varieornatus</name>
    <name type="common">Water bear</name>
    <name type="synonym">Tardigrade</name>
    <dbReference type="NCBI Taxonomy" id="947166"/>
    <lineage>
        <taxon>Eukaryota</taxon>
        <taxon>Metazoa</taxon>
        <taxon>Ecdysozoa</taxon>
        <taxon>Tardigrada</taxon>
        <taxon>Eutardigrada</taxon>
        <taxon>Parachela</taxon>
        <taxon>Hypsibioidea</taxon>
        <taxon>Ramazzottiidae</taxon>
        <taxon>Ramazzottius</taxon>
    </lineage>
</organism>
<protein>
    <submittedName>
        <fullName evidence="2">Uncharacterized protein</fullName>
    </submittedName>
</protein>
<feature type="region of interest" description="Disordered" evidence="1">
    <location>
        <begin position="1"/>
        <end position="23"/>
    </location>
</feature>
<gene>
    <name evidence="2" type="primary">RvY_11180-1</name>
    <name evidence="2" type="synonym">RvY_11180.1</name>
    <name evidence="2" type="ORF">RvY_11180</name>
</gene>
<comment type="caution">
    <text evidence="2">The sequence shown here is derived from an EMBL/GenBank/DDBJ whole genome shotgun (WGS) entry which is preliminary data.</text>
</comment>